<dbReference type="PROSITE" id="PS51257">
    <property type="entry name" value="PROKAR_LIPOPROTEIN"/>
    <property type="match status" value="1"/>
</dbReference>
<dbReference type="RefSeq" id="WP_345920263.1">
    <property type="nucleotide sequence ID" value="NZ_JBDIVE010000007.1"/>
</dbReference>
<dbReference type="NCBIfam" id="TIGR03026">
    <property type="entry name" value="NDP-sugDHase"/>
    <property type="match status" value="1"/>
</dbReference>
<proteinExistence type="inferred from homology"/>
<dbReference type="InterPro" id="IPR017476">
    <property type="entry name" value="UDP-Glc/GDP-Man"/>
</dbReference>
<keyword evidence="11" id="KW-1185">Reference proteome</keyword>
<dbReference type="InterPro" id="IPR014026">
    <property type="entry name" value="UDP-Glc/GDP-Man_DH_dimer"/>
</dbReference>
<evidence type="ECO:0000313" key="10">
    <source>
        <dbReference type="EMBL" id="MEN3069496.1"/>
    </source>
</evidence>
<comment type="similarity">
    <text evidence="2 8">Belongs to the UDP-glucose/GDP-mannose dehydrogenase family.</text>
</comment>
<dbReference type="SMART" id="SM00984">
    <property type="entry name" value="UDPG_MGDP_dh_C"/>
    <property type="match status" value="1"/>
</dbReference>
<dbReference type="PANTHER" id="PTHR43750:SF3">
    <property type="entry name" value="UDP-GLUCOSE 6-DEHYDROGENASE TUAD"/>
    <property type="match status" value="1"/>
</dbReference>
<comment type="pathway">
    <text evidence="1">Nucleotide-sugar biosynthesis; UDP-alpha-D-glucuronate biosynthesis; UDP-alpha-D-glucuronate from UDP-alpha-D-glucose: step 1/1.</text>
</comment>
<dbReference type="PANTHER" id="PTHR43750">
    <property type="entry name" value="UDP-GLUCOSE 6-DEHYDROGENASE TUAD"/>
    <property type="match status" value="1"/>
</dbReference>
<evidence type="ECO:0000256" key="7">
    <source>
        <dbReference type="ARBA" id="ARBA00047473"/>
    </source>
</evidence>
<evidence type="ECO:0000313" key="11">
    <source>
        <dbReference type="Proteomes" id="UP001410394"/>
    </source>
</evidence>
<gene>
    <name evidence="10" type="ORF">ABDB84_13480</name>
</gene>
<dbReference type="InterPro" id="IPR036220">
    <property type="entry name" value="UDP-Glc/GDP-Man_DH_C_sf"/>
</dbReference>
<evidence type="ECO:0000256" key="4">
    <source>
        <dbReference type="ARBA" id="ARBA00015132"/>
    </source>
</evidence>
<dbReference type="Pfam" id="PF03721">
    <property type="entry name" value="UDPG_MGDP_dh_N"/>
    <property type="match status" value="1"/>
</dbReference>
<evidence type="ECO:0000259" key="9">
    <source>
        <dbReference type="SMART" id="SM00984"/>
    </source>
</evidence>
<dbReference type="InterPro" id="IPR001732">
    <property type="entry name" value="UDP-Glc/GDP-Man_DH_N"/>
</dbReference>
<dbReference type="Gene3D" id="3.40.50.720">
    <property type="entry name" value="NAD(P)-binding Rossmann-like Domain"/>
    <property type="match status" value="2"/>
</dbReference>
<evidence type="ECO:0000256" key="5">
    <source>
        <dbReference type="ARBA" id="ARBA00023002"/>
    </source>
</evidence>
<evidence type="ECO:0000256" key="1">
    <source>
        <dbReference type="ARBA" id="ARBA00004701"/>
    </source>
</evidence>
<dbReference type="Pfam" id="PF00984">
    <property type="entry name" value="UDPG_MGDP_dh"/>
    <property type="match status" value="1"/>
</dbReference>
<dbReference type="InterPro" id="IPR028357">
    <property type="entry name" value="UDPglc_DH_bac"/>
</dbReference>
<protein>
    <recommendedName>
        <fullName evidence="4 8">UDP-glucose 6-dehydrogenase</fullName>
        <ecNumber evidence="3 8">1.1.1.22</ecNumber>
    </recommendedName>
</protein>
<dbReference type="SUPFAM" id="SSF52413">
    <property type="entry name" value="UDP-glucose/GDP-mannose dehydrogenase C-terminal domain"/>
    <property type="match status" value="1"/>
</dbReference>
<name>A0ABU9Z0L3_9RHOO</name>
<reference evidence="10 11" key="1">
    <citation type="journal article" date="2018" name="Int. J. Syst. Evol. Microbiol.">
        <title>Uliginosibacterium sediminicola sp. nov., isolated from freshwater sediment.</title>
        <authorList>
            <person name="Hwang W.M."/>
            <person name="Kim S.M."/>
            <person name="Kang K."/>
            <person name="Ahn T.Y."/>
        </authorList>
    </citation>
    <scope>NUCLEOTIDE SEQUENCE [LARGE SCALE GENOMIC DNA]</scope>
    <source>
        <strain evidence="10 11">M1-21</strain>
    </source>
</reference>
<dbReference type="Pfam" id="PF03720">
    <property type="entry name" value="UDPG_MGDP_dh_C"/>
    <property type="match status" value="1"/>
</dbReference>
<dbReference type="EMBL" id="JBDIVE010000007">
    <property type="protein sequence ID" value="MEN3069496.1"/>
    <property type="molecule type" value="Genomic_DNA"/>
</dbReference>
<evidence type="ECO:0000256" key="8">
    <source>
        <dbReference type="PIRNR" id="PIRNR000124"/>
    </source>
</evidence>
<feature type="domain" description="UDP-glucose/GDP-mannose dehydrogenase C-terminal" evidence="9">
    <location>
        <begin position="320"/>
        <end position="424"/>
    </location>
</feature>
<dbReference type="Gene3D" id="1.20.5.100">
    <property type="entry name" value="Cytochrome c1, transmembrane anchor, C-terminal"/>
    <property type="match status" value="1"/>
</dbReference>
<accession>A0ABU9Z0L3</accession>
<dbReference type="InterPro" id="IPR008927">
    <property type="entry name" value="6-PGluconate_DH-like_C_sf"/>
</dbReference>
<evidence type="ECO:0000256" key="3">
    <source>
        <dbReference type="ARBA" id="ARBA00012954"/>
    </source>
</evidence>
<keyword evidence="6 8" id="KW-0520">NAD</keyword>
<evidence type="ECO:0000256" key="6">
    <source>
        <dbReference type="ARBA" id="ARBA00023027"/>
    </source>
</evidence>
<keyword evidence="5 8" id="KW-0560">Oxidoreductase</keyword>
<dbReference type="Proteomes" id="UP001410394">
    <property type="component" value="Unassembled WGS sequence"/>
</dbReference>
<dbReference type="InterPro" id="IPR036291">
    <property type="entry name" value="NAD(P)-bd_dom_sf"/>
</dbReference>
<dbReference type="SUPFAM" id="SSF48179">
    <property type="entry name" value="6-phosphogluconate dehydrogenase C-terminal domain-like"/>
    <property type="match status" value="1"/>
</dbReference>
<comment type="caution">
    <text evidence="10">The sequence shown here is derived from an EMBL/GenBank/DDBJ whole genome shotgun (WGS) entry which is preliminary data.</text>
</comment>
<sequence length="440" mass="48100">MKITVVGTGYVGLVSGACLAEVGNDVLCLDLDKDKIRILEEGGIPIFEPGLLEMVKRNVAAGRLHFTTSVEKAVDFGTVQFIAVGTPPDEDGSADLKYVLAAARNIGRHMTDYKVVVDKSTVPVGTGDKVRAAIAEELAARGVDVPYSVVSNPEFLKEGAAVEDFMRPDRIVVGAEDDQAIHLMRALYAPFQRNHERLLVMDIRSAELTKYAANAMLATRISFMNELALLAEKLGADIELVRQGIGSDPRIGWHFLYAGCGYGGSCFPKDVQALIRTSNAAEQPMLVLQAVEAANERQKHVLVDKIVARFGEDLAGKRFALWGLAFKPNTDDMREAPSRVIVDELFKRGARITAYDPVAMHEAKRIFGDDERLSFAEQPMAALEGADALVIVTEWKEFRSPDFAAIRARLKSPVIIDGRNIFSPELPRAAGLEYSGIGRK</sequence>
<organism evidence="10 11">
    <name type="scientific">Uliginosibacterium sediminicola</name>
    <dbReference type="NCBI Taxonomy" id="2024550"/>
    <lineage>
        <taxon>Bacteria</taxon>
        <taxon>Pseudomonadati</taxon>
        <taxon>Pseudomonadota</taxon>
        <taxon>Betaproteobacteria</taxon>
        <taxon>Rhodocyclales</taxon>
        <taxon>Zoogloeaceae</taxon>
        <taxon>Uliginosibacterium</taxon>
    </lineage>
</organism>
<dbReference type="InterPro" id="IPR014027">
    <property type="entry name" value="UDP-Glc/GDP-Man_DH_C"/>
</dbReference>
<dbReference type="PIRSF" id="PIRSF000124">
    <property type="entry name" value="UDPglc_GDPman_dh"/>
    <property type="match status" value="1"/>
</dbReference>
<dbReference type="PIRSF" id="PIRSF500134">
    <property type="entry name" value="UDPglc_DH_bac"/>
    <property type="match status" value="1"/>
</dbReference>
<evidence type="ECO:0000256" key="2">
    <source>
        <dbReference type="ARBA" id="ARBA00006601"/>
    </source>
</evidence>
<comment type="catalytic activity">
    <reaction evidence="7 8">
        <text>UDP-alpha-D-glucose + 2 NAD(+) + H2O = UDP-alpha-D-glucuronate + 2 NADH + 3 H(+)</text>
        <dbReference type="Rhea" id="RHEA:23596"/>
        <dbReference type="ChEBI" id="CHEBI:15377"/>
        <dbReference type="ChEBI" id="CHEBI:15378"/>
        <dbReference type="ChEBI" id="CHEBI:57540"/>
        <dbReference type="ChEBI" id="CHEBI:57945"/>
        <dbReference type="ChEBI" id="CHEBI:58052"/>
        <dbReference type="ChEBI" id="CHEBI:58885"/>
        <dbReference type="EC" id="1.1.1.22"/>
    </reaction>
</comment>
<dbReference type="EC" id="1.1.1.22" evidence="3 8"/>
<dbReference type="SUPFAM" id="SSF51735">
    <property type="entry name" value="NAD(P)-binding Rossmann-fold domains"/>
    <property type="match status" value="1"/>
</dbReference>
<dbReference type="GO" id="GO:0016491">
    <property type="term" value="F:oxidoreductase activity"/>
    <property type="evidence" value="ECO:0007669"/>
    <property type="project" value="UniProtKB-KW"/>
</dbReference>